<dbReference type="AlphaFoldDB" id="A0A5N5D7Q2"/>
<dbReference type="InterPro" id="IPR021858">
    <property type="entry name" value="Fun_TF"/>
</dbReference>
<evidence type="ECO:0000313" key="1">
    <source>
        <dbReference type="EMBL" id="KAB2573768.1"/>
    </source>
</evidence>
<dbReference type="Proteomes" id="UP000325902">
    <property type="component" value="Unassembled WGS sequence"/>
</dbReference>
<dbReference type="EMBL" id="VCHE01000053">
    <property type="protein sequence ID" value="KAB2573768.1"/>
    <property type="molecule type" value="Genomic_DNA"/>
</dbReference>
<organism evidence="1 2">
    <name type="scientific">Lasiodiplodia theobromae</name>
    <dbReference type="NCBI Taxonomy" id="45133"/>
    <lineage>
        <taxon>Eukaryota</taxon>
        <taxon>Fungi</taxon>
        <taxon>Dikarya</taxon>
        <taxon>Ascomycota</taxon>
        <taxon>Pezizomycotina</taxon>
        <taxon>Dothideomycetes</taxon>
        <taxon>Dothideomycetes incertae sedis</taxon>
        <taxon>Botryosphaeriales</taxon>
        <taxon>Botryosphaeriaceae</taxon>
        <taxon>Lasiodiplodia</taxon>
    </lineage>
</organism>
<dbReference type="Pfam" id="PF11951">
    <property type="entry name" value="Fungal_trans_2"/>
    <property type="match status" value="1"/>
</dbReference>
<protein>
    <submittedName>
        <fullName evidence="1">Uncharacterized protein</fullName>
    </submittedName>
</protein>
<gene>
    <name evidence="1" type="ORF">DBV05_g7590</name>
</gene>
<comment type="caution">
    <text evidence="1">The sequence shown here is derived from an EMBL/GenBank/DDBJ whole genome shotgun (WGS) entry which is preliminary data.</text>
</comment>
<evidence type="ECO:0000313" key="2">
    <source>
        <dbReference type="Proteomes" id="UP000325902"/>
    </source>
</evidence>
<proteinExistence type="predicted"/>
<accession>A0A5N5D7Q2</accession>
<dbReference type="OrthoDB" id="5386330at2759"/>
<reference evidence="1 2" key="1">
    <citation type="journal article" date="2019" name="Sci. Rep.">
        <title>A multi-omics analysis of the grapevine pathogen Lasiodiplodia theobromae reveals that temperature affects the expression of virulence- and pathogenicity-related genes.</title>
        <authorList>
            <person name="Felix C."/>
            <person name="Meneses R."/>
            <person name="Goncalves M.F.M."/>
            <person name="Tilleman L."/>
            <person name="Duarte A.S."/>
            <person name="Jorrin-Novo J.V."/>
            <person name="Van de Peer Y."/>
            <person name="Deforce D."/>
            <person name="Van Nieuwerburgh F."/>
            <person name="Esteves A.C."/>
            <person name="Alves A."/>
        </authorList>
    </citation>
    <scope>NUCLEOTIDE SEQUENCE [LARGE SCALE GENOMIC DNA]</scope>
    <source>
        <strain evidence="1 2">LA-SOL3</strain>
    </source>
</reference>
<name>A0A5N5D7Q2_9PEZI</name>
<sequence length="275" mass="29882">MGGTTSNARHLKESPKWPYDLIQSFPNWDRITVASCCPCPKALFEAISQTNLLRASSCNDGSDSIQPTAEATGQSIRSIIAKIANFSPQSWLADLTTTIHFQLSSPDWLALISCYHAATLLYCLRTIVFETSFGDPAILSSILNDIFGTTVAKTVRIGALRALFHHLGCPLYSFGATGLKADSVAWNVVVWPLFIAGFEAGGEGLTSVEACEMKAFVSDKLRHVTMLLGSRSVSDAQRLLEKCWTSREIGGGTGLDGGPSWDESFPERFVFISSF</sequence>
<keyword evidence="2" id="KW-1185">Reference proteome</keyword>